<dbReference type="EMBL" id="PGCJ01001079">
    <property type="protein sequence ID" value="PLW09999.1"/>
    <property type="molecule type" value="Genomic_DNA"/>
</dbReference>
<keyword evidence="3" id="KW-1185">Reference proteome</keyword>
<feature type="compositionally biased region" description="Polar residues" evidence="1">
    <location>
        <begin position="181"/>
        <end position="195"/>
    </location>
</feature>
<feature type="region of interest" description="Disordered" evidence="1">
    <location>
        <begin position="103"/>
        <end position="195"/>
    </location>
</feature>
<evidence type="ECO:0000313" key="3">
    <source>
        <dbReference type="Proteomes" id="UP000235388"/>
    </source>
</evidence>
<proteinExistence type="predicted"/>
<reference evidence="2 3" key="1">
    <citation type="submission" date="2017-11" db="EMBL/GenBank/DDBJ databases">
        <title>De novo assembly and phasing of dikaryotic genomes from two isolates of Puccinia coronata f. sp. avenae, the causal agent of oat crown rust.</title>
        <authorList>
            <person name="Miller M.E."/>
            <person name="Zhang Y."/>
            <person name="Omidvar V."/>
            <person name="Sperschneider J."/>
            <person name="Schwessinger B."/>
            <person name="Raley C."/>
            <person name="Palmer J.M."/>
            <person name="Garnica D."/>
            <person name="Upadhyaya N."/>
            <person name="Rathjen J."/>
            <person name="Taylor J.M."/>
            <person name="Park R.F."/>
            <person name="Dodds P.N."/>
            <person name="Hirsch C.D."/>
            <person name="Kianian S.F."/>
            <person name="Figueroa M."/>
        </authorList>
    </citation>
    <scope>NUCLEOTIDE SEQUENCE [LARGE SCALE GENOMIC DNA]</scope>
    <source>
        <strain evidence="2">12NC29</strain>
    </source>
</reference>
<feature type="region of interest" description="Disordered" evidence="1">
    <location>
        <begin position="225"/>
        <end position="249"/>
    </location>
</feature>
<organism evidence="2 3">
    <name type="scientific">Puccinia coronata f. sp. avenae</name>
    <dbReference type="NCBI Taxonomy" id="200324"/>
    <lineage>
        <taxon>Eukaryota</taxon>
        <taxon>Fungi</taxon>
        <taxon>Dikarya</taxon>
        <taxon>Basidiomycota</taxon>
        <taxon>Pucciniomycotina</taxon>
        <taxon>Pucciniomycetes</taxon>
        <taxon>Pucciniales</taxon>
        <taxon>Pucciniaceae</taxon>
        <taxon>Puccinia</taxon>
    </lineage>
</organism>
<name>A0A2N5S9T9_9BASI</name>
<feature type="compositionally biased region" description="Basic and acidic residues" evidence="1">
    <location>
        <begin position="225"/>
        <end position="238"/>
    </location>
</feature>
<accession>A0A2N5S9T9</accession>
<evidence type="ECO:0000313" key="2">
    <source>
        <dbReference type="EMBL" id="PLW09999.1"/>
    </source>
</evidence>
<sequence>MNPSHQHGRHVRGLMTAAGRETSAIRMLARLCHSSAFGKGHHHLELPDINSALKPSNQTNPHPLALFPLHVCSAWGSHINRHQELYPRGLPLSGEFYTSVLQKRGDDAPKGPAKPAGDTAKSEGGASDTADDVKEEEAPAKPTDKTTGTSGESASKAPPPKGKTDATPAPTSGAKDEANVKTDQGTSPPNANPQTVDVANLKEKLTQHRKNFDDFIGKLRKKVDGRIEKLQQDQKKGGASDSNPTPPPN</sequence>
<dbReference type="AlphaFoldDB" id="A0A2N5S9T9"/>
<gene>
    <name evidence="2" type="ORF">PCANC_19788</name>
</gene>
<evidence type="ECO:0000256" key="1">
    <source>
        <dbReference type="SAM" id="MobiDB-lite"/>
    </source>
</evidence>
<comment type="caution">
    <text evidence="2">The sequence shown here is derived from an EMBL/GenBank/DDBJ whole genome shotgun (WGS) entry which is preliminary data.</text>
</comment>
<dbReference type="Proteomes" id="UP000235388">
    <property type="component" value="Unassembled WGS sequence"/>
</dbReference>
<protein>
    <submittedName>
        <fullName evidence="2">Uncharacterized protein</fullName>
    </submittedName>
</protein>